<dbReference type="Proteomes" id="UP000624404">
    <property type="component" value="Unassembled WGS sequence"/>
</dbReference>
<feature type="compositionally biased region" description="Polar residues" evidence="1">
    <location>
        <begin position="24"/>
        <end position="46"/>
    </location>
</feature>
<evidence type="ECO:0000313" key="3">
    <source>
        <dbReference type="Proteomes" id="UP000624404"/>
    </source>
</evidence>
<evidence type="ECO:0000313" key="2">
    <source>
        <dbReference type="EMBL" id="CAD6442269.1"/>
    </source>
</evidence>
<evidence type="ECO:0000256" key="1">
    <source>
        <dbReference type="SAM" id="MobiDB-lite"/>
    </source>
</evidence>
<dbReference type="OrthoDB" id="3564571at2759"/>
<reference evidence="2" key="1">
    <citation type="submission" date="2020-10" db="EMBL/GenBank/DDBJ databases">
        <authorList>
            <person name="Kusch S."/>
        </authorList>
    </citation>
    <scope>NUCLEOTIDE SEQUENCE</scope>
    <source>
        <strain evidence="2">SwB9</strain>
    </source>
</reference>
<comment type="caution">
    <text evidence="2">The sequence shown here is derived from an EMBL/GenBank/DDBJ whole genome shotgun (WGS) entry which is preliminary data.</text>
</comment>
<keyword evidence="3" id="KW-1185">Reference proteome</keyword>
<protein>
    <submittedName>
        <fullName evidence="2">5669bbdc-1d85-4e7c-9905-bdd2a477cb56</fullName>
    </submittedName>
</protein>
<dbReference type="AlphaFoldDB" id="A0A8H2VQ55"/>
<accession>A0A8H2VQ55</accession>
<feature type="region of interest" description="Disordered" evidence="1">
    <location>
        <begin position="21"/>
        <end position="61"/>
    </location>
</feature>
<organism evidence="2 3">
    <name type="scientific">Sclerotinia trifoliorum</name>
    <dbReference type="NCBI Taxonomy" id="28548"/>
    <lineage>
        <taxon>Eukaryota</taxon>
        <taxon>Fungi</taxon>
        <taxon>Dikarya</taxon>
        <taxon>Ascomycota</taxon>
        <taxon>Pezizomycotina</taxon>
        <taxon>Leotiomycetes</taxon>
        <taxon>Helotiales</taxon>
        <taxon>Sclerotiniaceae</taxon>
        <taxon>Sclerotinia</taxon>
    </lineage>
</organism>
<proteinExistence type="predicted"/>
<dbReference type="EMBL" id="CAJHIA010000007">
    <property type="protein sequence ID" value="CAD6442269.1"/>
    <property type="molecule type" value="Genomic_DNA"/>
</dbReference>
<gene>
    <name evidence="2" type="ORF">SCLTRI_LOCUS2061</name>
</gene>
<sequence length="200" mass="21311">MSTNSLPNSAWAFNTMASMKKGPTVTNTTKNGVSTFAASPPLVTSSPANPPPGVAPPKRNNGFAFSMVGGCSPASQQPTPAFAPAPAPLPPHPVNPPTYLPPPYTTSSFFPSTTTAVPFPYTNNHSSSFFSFVSSAPIQASPSPSTPTSFTPPAETPARCFIFDGLNQRTTEEMDSYLNSLDEMDWDWTDDYLLDCCDVF</sequence>
<name>A0A8H2VQ55_9HELO</name>